<dbReference type="SUPFAM" id="SSF53756">
    <property type="entry name" value="UDP-Glycosyltransferase/glycogen phosphorylase"/>
    <property type="match status" value="1"/>
</dbReference>
<dbReference type="InterPro" id="IPR003835">
    <property type="entry name" value="Glyco_trans_19"/>
</dbReference>
<dbReference type="PANTHER" id="PTHR30372:SF4">
    <property type="entry name" value="LIPID-A-DISACCHARIDE SYNTHASE, MITOCHONDRIAL-RELATED"/>
    <property type="match status" value="1"/>
</dbReference>
<comment type="pathway">
    <text evidence="11">Bacterial outer membrane biogenesis; LPS lipid A biosynthesis.</text>
</comment>
<keyword evidence="7 11" id="KW-0328">Glycosyltransferase</keyword>
<evidence type="ECO:0000256" key="11">
    <source>
        <dbReference type="HAMAP-Rule" id="MF_00392"/>
    </source>
</evidence>
<reference evidence="12 13" key="1">
    <citation type="submission" date="2021-03" db="EMBL/GenBank/DDBJ databases">
        <title>Genomic Encyclopedia of Type Strains, Phase III (KMG-III): the genomes of soil and plant-associated and newly described type strains.</title>
        <authorList>
            <person name="Whitman W."/>
        </authorList>
    </citation>
    <scope>NUCLEOTIDE SEQUENCE [LARGE SCALE GENOMIC DNA]</scope>
    <source>
        <strain evidence="12 13">IMMIB AFH-6</strain>
    </source>
</reference>
<evidence type="ECO:0000256" key="8">
    <source>
        <dbReference type="ARBA" id="ARBA00022679"/>
    </source>
</evidence>
<evidence type="ECO:0000256" key="2">
    <source>
        <dbReference type="ARBA" id="ARBA00007868"/>
    </source>
</evidence>
<dbReference type="Pfam" id="PF02684">
    <property type="entry name" value="LpxB"/>
    <property type="match status" value="1"/>
</dbReference>
<dbReference type="PANTHER" id="PTHR30372">
    <property type="entry name" value="LIPID-A-DISACCHARIDE SYNTHASE"/>
    <property type="match status" value="1"/>
</dbReference>
<comment type="similarity">
    <text evidence="2 11">Belongs to the LpxB family.</text>
</comment>
<dbReference type="EC" id="2.4.1.182" evidence="3 11"/>
<evidence type="ECO:0000256" key="7">
    <source>
        <dbReference type="ARBA" id="ARBA00022676"/>
    </source>
</evidence>
<accession>A0ABS4SGB1</accession>
<proteinExistence type="inferred from homology"/>
<evidence type="ECO:0000256" key="1">
    <source>
        <dbReference type="ARBA" id="ARBA00002056"/>
    </source>
</evidence>
<dbReference type="RefSeq" id="WP_209764425.1">
    <property type="nucleotide sequence ID" value="NZ_JAGINP010000002.1"/>
</dbReference>
<evidence type="ECO:0000256" key="10">
    <source>
        <dbReference type="ARBA" id="ARBA00048975"/>
    </source>
</evidence>
<comment type="function">
    <text evidence="1 11">Condensation of UDP-2,3-diacylglucosamine and 2,3-diacylglucosamine-1-phosphate to form lipid A disaccharide, a precursor of lipid A, a phosphorylated glycolipid that anchors the lipopolysaccharide to the outer membrane of the cell.</text>
</comment>
<evidence type="ECO:0000256" key="6">
    <source>
        <dbReference type="ARBA" id="ARBA00022556"/>
    </source>
</evidence>
<dbReference type="NCBIfam" id="TIGR00215">
    <property type="entry name" value="lpxB"/>
    <property type="match status" value="1"/>
</dbReference>
<keyword evidence="9 11" id="KW-0443">Lipid metabolism</keyword>
<keyword evidence="6 11" id="KW-0441">Lipid A biosynthesis</keyword>
<dbReference type="HAMAP" id="MF_00392">
    <property type="entry name" value="LpxB"/>
    <property type="match status" value="1"/>
</dbReference>
<keyword evidence="5 11" id="KW-0444">Lipid biosynthesis</keyword>
<comment type="caution">
    <text evidence="12">The sequence shown here is derived from an EMBL/GenBank/DDBJ whole genome shotgun (WGS) entry which is preliminary data.</text>
</comment>
<keyword evidence="13" id="KW-1185">Reference proteome</keyword>
<protein>
    <recommendedName>
        <fullName evidence="4 11">Lipid-A-disaccharide synthase</fullName>
        <ecNumber evidence="3 11">2.4.1.182</ecNumber>
    </recommendedName>
</protein>
<evidence type="ECO:0000256" key="5">
    <source>
        <dbReference type="ARBA" id="ARBA00022516"/>
    </source>
</evidence>
<organism evidence="12 13">
    <name type="scientific">Azospirillum rugosum</name>
    <dbReference type="NCBI Taxonomy" id="416170"/>
    <lineage>
        <taxon>Bacteria</taxon>
        <taxon>Pseudomonadati</taxon>
        <taxon>Pseudomonadota</taxon>
        <taxon>Alphaproteobacteria</taxon>
        <taxon>Rhodospirillales</taxon>
        <taxon>Azospirillaceae</taxon>
        <taxon>Azospirillum</taxon>
    </lineage>
</organism>
<dbReference type="Proteomes" id="UP000781958">
    <property type="component" value="Unassembled WGS sequence"/>
</dbReference>
<evidence type="ECO:0000256" key="9">
    <source>
        <dbReference type="ARBA" id="ARBA00023098"/>
    </source>
</evidence>
<evidence type="ECO:0000313" key="13">
    <source>
        <dbReference type="Proteomes" id="UP000781958"/>
    </source>
</evidence>
<dbReference type="GO" id="GO:0008915">
    <property type="term" value="F:lipid-A-disaccharide synthase activity"/>
    <property type="evidence" value="ECO:0007669"/>
    <property type="project" value="UniProtKB-EC"/>
</dbReference>
<keyword evidence="8 11" id="KW-0808">Transferase</keyword>
<name>A0ABS4SGB1_9PROT</name>
<dbReference type="CDD" id="cd00636">
    <property type="entry name" value="TroA-like"/>
    <property type="match status" value="1"/>
</dbReference>
<evidence type="ECO:0000313" key="12">
    <source>
        <dbReference type="EMBL" id="MBP2291113.1"/>
    </source>
</evidence>
<evidence type="ECO:0000256" key="4">
    <source>
        <dbReference type="ARBA" id="ARBA00020902"/>
    </source>
</evidence>
<gene>
    <name evidence="11" type="primary">lpxB</name>
    <name evidence="12" type="ORF">J2851_000855</name>
</gene>
<comment type="catalytic activity">
    <reaction evidence="10 11">
        <text>a lipid X + a UDP-2-N,3-O-bis[(3R)-3-hydroxyacyl]-alpha-D-glucosamine = a lipid A disaccharide + UDP + H(+)</text>
        <dbReference type="Rhea" id="RHEA:67828"/>
        <dbReference type="ChEBI" id="CHEBI:15378"/>
        <dbReference type="ChEBI" id="CHEBI:58223"/>
        <dbReference type="ChEBI" id="CHEBI:137748"/>
        <dbReference type="ChEBI" id="CHEBI:176338"/>
        <dbReference type="ChEBI" id="CHEBI:176343"/>
        <dbReference type="EC" id="2.4.1.182"/>
    </reaction>
</comment>
<evidence type="ECO:0000256" key="3">
    <source>
        <dbReference type="ARBA" id="ARBA00012687"/>
    </source>
</evidence>
<sequence length="412" mass="44744">MTETSGPLLFLIAGEPSGDALGARFMAACKRLTGGRVRFAGIGGERMIAEGLESLFPMSELTLFGVFELLPHLPNLLRRMDQTVEEVLRLRPDAVIGIDSPGFTVRIAKRVRQQAPDIALVHYVAPTVWAWKPKRAAKYAAIYDHLLAILPFEPPYFEREGLACSFVGHSVVESGAGRGDAARFRAAHGLADDARVVAVLPGSRKGEVSRLLPDFRATLERLLPTHPNLVAVVPTVATVRDRVAAALADWPLRTILVEGDSAKYDAFAASEAALAASGTVALELALARLPAVIAYRLNPVTVALYRRFIRVKYVNLVNLMLDRMLVPELLQEECRPDRLAAELGRLLDDPATRAAQVEGVGEVARWLGQGGIPPSERAARVVLDLIAERQGGQTVDQAQRLSESPFKGEETS</sequence>
<dbReference type="EMBL" id="JAGINP010000002">
    <property type="protein sequence ID" value="MBP2291113.1"/>
    <property type="molecule type" value="Genomic_DNA"/>
</dbReference>